<gene>
    <name evidence="10" type="ORF">EZS26_000035</name>
</gene>
<evidence type="ECO:0000256" key="3">
    <source>
        <dbReference type="ARBA" id="ARBA00022448"/>
    </source>
</evidence>
<comment type="similarity">
    <text evidence="2">Belongs to the cation diffusion facilitator (CDF) transporter (TC 2.A.4) family.</text>
</comment>
<keyword evidence="6 7" id="KW-0472">Membrane</keyword>
<dbReference type="InterPro" id="IPR036837">
    <property type="entry name" value="Cation_efflux_CTD_sf"/>
</dbReference>
<feature type="transmembrane region" description="Helical" evidence="7">
    <location>
        <begin position="175"/>
        <end position="192"/>
    </location>
</feature>
<evidence type="ECO:0000259" key="9">
    <source>
        <dbReference type="Pfam" id="PF16916"/>
    </source>
</evidence>
<accession>A0A5M8P526</accession>
<dbReference type="AlphaFoldDB" id="A0A5M8P526"/>
<dbReference type="InterPro" id="IPR050291">
    <property type="entry name" value="CDF_Transporter"/>
</dbReference>
<reference evidence="10 11" key="1">
    <citation type="submission" date="2019-03" db="EMBL/GenBank/DDBJ databases">
        <title>Single cell metagenomics reveals metabolic interactions within the superorganism composed of flagellate Streblomastix strix and complex community of Bacteroidetes bacteria on its surface.</title>
        <authorList>
            <person name="Treitli S.C."/>
            <person name="Kolisko M."/>
            <person name="Husnik F."/>
            <person name="Keeling P."/>
            <person name="Hampl V."/>
        </authorList>
    </citation>
    <scope>NUCLEOTIDE SEQUENCE [LARGE SCALE GENOMIC DNA]</scope>
    <source>
        <strain evidence="10">St1</strain>
    </source>
</reference>
<evidence type="ECO:0000256" key="4">
    <source>
        <dbReference type="ARBA" id="ARBA00022692"/>
    </source>
</evidence>
<feature type="domain" description="Cation efflux protein cytoplasmic" evidence="9">
    <location>
        <begin position="208"/>
        <end position="281"/>
    </location>
</feature>
<keyword evidence="4 7" id="KW-0812">Transmembrane</keyword>
<evidence type="ECO:0000259" key="8">
    <source>
        <dbReference type="Pfam" id="PF01545"/>
    </source>
</evidence>
<dbReference type="InterPro" id="IPR027470">
    <property type="entry name" value="Cation_efflux_CTD"/>
</dbReference>
<protein>
    <submittedName>
        <fullName evidence="10">Putative cation efflux system protein</fullName>
    </submittedName>
</protein>
<keyword evidence="3" id="KW-0813">Transport</keyword>
<dbReference type="PANTHER" id="PTHR43840:SF50">
    <property type="entry name" value="MANGANESE EFFLUX SYSTEM PROTEIN MNES"/>
    <property type="match status" value="1"/>
</dbReference>
<dbReference type="Gene3D" id="3.30.70.1350">
    <property type="entry name" value="Cation efflux protein, cytoplasmic domain"/>
    <property type="match status" value="1"/>
</dbReference>
<dbReference type="SUPFAM" id="SSF160240">
    <property type="entry name" value="Cation efflux protein cytoplasmic domain-like"/>
    <property type="match status" value="1"/>
</dbReference>
<dbReference type="NCBIfam" id="TIGR01297">
    <property type="entry name" value="CDF"/>
    <property type="match status" value="1"/>
</dbReference>
<feature type="transmembrane region" description="Helical" evidence="7">
    <location>
        <begin position="12"/>
        <end position="32"/>
    </location>
</feature>
<evidence type="ECO:0000313" key="11">
    <source>
        <dbReference type="Proteomes" id="UP000324575"/>
    </source>
</evidence>
<feature type="transmembrane region" description="Helical" evidence="7">
    <location>
        <begin position="150"/>
        <end position="169"/>
    </location>
</feature>
<dbReference type="FunFam" id="3.30.70.1350:FF:000015">
    <property type="entry name" value="Cation diffusion facilitator family transporter"/>
    <property type="match status" value="1"/>
</dbReference>
<dbReference type="Proteomes" id="UP000324575">
    <property type="component" value="Unassembled WGS sequence"/>
</dbReference>
<evidence type="ECO:0000256" key="7">
    <source>
        <dbReference type="SAM" id="Phobius"/>
    </source>
</evidence>
<evidence type="ECO:0000256" key="1">
    <source>
        <dbReference type="ARBA" id="ARBA00004141"/>
    </source>
</evidence>
<dbReference type="GO" id="GO:0016020">
    <property type="term" value="C:membrane"/>
    <property type="evidence" value="ECO:0007669"/>
    <property type="project" value="UniProtKB-SubCell"/>
</dbReference>
<comment type="caution">
    <text evidence="10">The sequence shown here is derived from an EMBL/GenBank/DDBJ whole genome shotgun (WGS) entry which is preliminary data.</text>
</comment>
<dbReference type="InterPro" id="IPR002524">
    <property type="entry name" value="Cation_efflux"/>
</dbReference>
<dbReference type="InterPro" id="IPR027469">
    <property type="entry name" value="Cation_efflux_TMD_sf"/>
</dbReference>
<dbReference type="GO" id="GO:0008324">
    <property type="term" value="F:monoatomic cation transmembrane transporter activity"/>
    <property type="evidence" value="ECO:0007669"/>
    <property type="project" value="InterPro"/>
</dbReference>
<dbReference type="InterPro" id="IPR058533">
    <property type="entry name" value="Cation_efflux_TM"/>
</dbReference>
<feature type="transmembrane region" description="Helical" evidence="7">
    <location>
        <begin position="107"/>
        <end position="129"/>
    </location>
</feature>
<evidence type="ECO:0000256" key="6">
    <source>
        <dbReference type="ARBA" id="ARBA00023136"/>
    </source>
</evidence>
<feature type="transmembrane region" description="Helical" evidence="7">
    <location>
        <begin position="77"/>
        <end position="95"/>
    </location>
</feature>
<sequence>MLRTSWISIFGNTFLSLLKIVIGILSGSLAVLSDGLDSASDVVTSMVILIATPISSRPPNFKFVYGQEKAENVASTILSFVIFFMGCQMFVAAVNKIIHPEVTQMPAVIAVWVTIISIIGKLLLALYQFQQGNKVGSSMLKANAVNMRNDVIISAGVLLGLGFTFLLKLPILDPILALLISIYIVYSSIGIFKEANVVLMDGVSDTSVYEKIIYAVEKIPEAHNPHRIRSRQIGNRYTVVLDIEADGNLSLTEAHRIAQEVEDSIKSSLDGIYDIVVHVEPLGDSHCEERYGICKENL</sequence>
<dbReference type="SUPFAM" id="SSF161111">
    <property type="entry name" value="Cation efflux protein transmembrane domain-like"/>
    <property type="match status" value="1"/>
</dbReference>
<proteinExistence type="inferred from homology"/>
<feature type="domain" description="Cation efflux protein transmembrane" evidence="8">
    <location>
        <begin position="6"/>
        <end position="200"/>
    </location>
</feature>
<evidence type="ECO:0000256" key="5">
    <source>
        <dbReference type="ARBA" id="ARBA00022989"/>
    </source>
</evidence>
<name>A0A5M8P526_9BACT</name>
<dbReference type="Gene3D" id="1.20.1510.10">
    <property type="entry name" value="Cation efflux protein transmembrane domain"/>
    <property type="match status" value="1"/>
</dbReference>
<organism evidence="10 11">
    <name type="scientific">Candidatus Ordinivivax streblomastigis</name>
    <dbReference type="NCBI Taxonomy" id="2540710"/>
    <lineage>
        <taxon>Bacteria</taxon>
        <taxon>Pseudomonadati</taxon>
        <taxon>Bacteroidota</taxon>
        <taxon>Bacteroidia</taxon>
        <taxon>Bacteroidales</taxon>
        <taxon>Candidatus Ordinivivax</taxon>
    </lineage>
</organism>
<dbReference type="PANTHER" id="PTHR43840">
    <property type="entry name" value="MITOCHONDRIAL METAL TRANSPORTER 1-RELATED"/>
    <property type="match status" value="1"/>
</dbReference>
<dbReference type="Pfam" id="PF01545">
    <property type="entry name" value="Cation_efflux"/>
    <property type="match status" value="1"/>
</dbReference>
<keyword evidence="5 7" id="KW-1133">Transmembrane helix</keyword>
<comment type="subcellular location">
    <subcellularLocation>
        <location evidence="1">Membrane</location>
        <topology evidence="1">Multi-pass membrane protein</topology>
    </subcellularLocation>
</comment>
<evidence type="ECO:0000256" key="2">
    <source>
        <dbReference type="ARBA" id="ARBA00008114"/>
    </source>
</evidence>
<dbReference type="Pfam" id="PF16916">
    <property type="entry name" value="ZT_dimer"/>
    <property type="match status" value="1"/>
</dbReference>
<dbReference type="FunFam" id="1.20.1510.10:FF:000006">
    <property type="entry name" value="Divalent cation efflux transporter"/>
    <property type="match status" value="1"/>
</dbReference>
<evidence type="ECO:0000313" key="10">
    <source>
        <dbReference type="EMBL" id="KAA6303484.1"/>
    </source>
</evidence>
<dbReference type="EMBL" id="SNRX01000001">
    <property type="protein sequence ID" value="KAA6303484.1"/>
    <property type="molecule type" value="Genomic_DNA"/>
</dbReference>